<feature type="transmembrane region" description="Helical" evidence="4">
    <location>
        <begin position="12"/>
        <end position="34"/>
    </location>
</feature>
<dbReference type="Proteomes" id="UP000295221">
    <property type="component" value="Unassembled WGS sequence"/>
</dbReference>
<organism evidence="7 8">
    <name type="scientific">Natronoflexus pectinivorans</name>
    <dbReference type="NCBI Taxonomy" id="682526"/>
    <lineage>
        <taxon>Bacteria</taxon>
        <taxon>Pseudomonadati</taxon>
        <taxon>Bacteroidota</taxon>
        <taxon>Bacteroidia</taxon>
        <taxon>Marinilabiliales</taxon>
        <taxon>Marinilabiliaceae</taxon>
        <taxon>Natronoflexus</taxon>
    </lineage>
</organism>
<dbReference type="InterPro" id="IPR051310">
    <property type="entry name" value="MCP_chemotaxis"/>
</dbReference>
<dbReference type="EMBL" id="SLWK01000001">
    <property type="protein sequence ID" value="TCO10643.1"/>
    <property type="molecule type" value="Genomic_DNA"/>
</dbReference>
<evidence type="ECO:0000259" key="6">
    <source>
        <dbReference type="PROSITE" id="PS50885"/>
    </source>
</evidence>
<evidence type="ECO:0000256" key="1">
    <source>
        <dbReference type="ARBA" id="ARBA00022500"/>
    </source>
</evidence>
<protein>
    <submittedName>
        <fullName evidence="7">Methyl-accepting chemotaxis protein</fullName>
    </submittedName>
</protein>
<dbReference type="SMART" id="SM00304">
    <property type="entry name" value="HAMP"/>
    <property type="match status" value="1"/>
</dbReference>
<dbReference type="RefSeq" id="WP_132431298.1">
    <property type="nucleotide sequence ID" value="NZ_SLWK01000001.1"/>
</dbReference>
<comment type="similarity">
    <text evidence="2">Belongs to the methyl-accepting chemotaxis (MCP) protein family.</text>
</comment>
<sequence>MNLRNLRISSKLITGFGIIISMTIIIAIVGNIGIKQVHYQSTVLSGLGNLTNEYNLSRLYIRSFAHTRDSMFLNRMDESLSHVFNGIAEMREKASTINEGVILDSLYSALSLYHTESLGSVANITDLGITSSFEEQLGQEIVNRLSSAGELRRLQILNDFYEARLNASYYISTYNEDKLLRAFQSIDNILAKLNDQFFIYAELIAQYRELLVQLENIGMNQAEYDASIPPLGQQVTSLFNQLMGYANAEANAARATSNLLVVGFTVFAFILALLISFVITKYITSRLLRIVDVAQNYANGNLMANLSKKDLLLKDEIGLLMRAINDMGNNLKRVVELIHKSAISLTSTSTELNTFAINLSEGANSQAAASEELSASMEESIASMQQNVDNASGVDSIAKESGEYLKLISSKSDESLHSAELITQKISVINDIAFQTNILALNAAVEAARAGSAGKGFSVVASEVRKLAEKSKLAAIDIIAMSQKSHKNTDEMAGQLSYIIPKLDKSLHLIQEITSSSKEQLIGSQQINSSIESLNQITQQNVSSFEQISKKSTELNASAEELFKSIAYFKMS</sequence>
<comment type="caution">
    <text evidence="7">The sequence shown here is derived from an EMBL/GenBank/DDBJ whole genome shotgun (WGS) entry which is preliminary data.</text>
</comment>
<keyword evidence="3" id="KW-0807">Transducer</keyword>
<evidence type="ECO:0000256" key="4">
    <source>
        <dbReference type="SAM" id="Phobius"/>
    </source>
</evidence>
<dbReference type="GO" id="GO:0004888">
    <property type="term" value="F:transmembrane signaling receptor activity"/>
    <property type="evidence" value="ECO:0007669"/>
    <property type="project" value="TreeGrafter"/>
</dbReference>
<dbReference type="AlphaFoldDB" id="A0A4R2GN25"/>
<feature type="transmembrane region" description="Helical" evidence="4">
    <location>
        <begin position="259"/>
        <end position="279"/>
    </location>
</feature>
<reference evidence="7 8" key="1">
    <citation type="submission" date="2019-03" db="EMBL/GenBank/DDBJ databases">
        <title>Genomic Encyclopedia of Type Strains, Phase IV (KMG-IV): sequencing the most valuable type-strain genomes for metagenomic binning, comparative biology and taxonomic classification.</title>
        <authorList>
            <person name="Goeker M."/>
        </authorList>
    </citation>
    <scope>NUCLEOTIDE SEQUENCE [LARGE SCALE GENOMIC DNA]</scope>
    <source>
        <strain evidence="7 8">DSM 24179</strain>
    </source>
</reference>
<dbReference type="GO" id="GO:0005886">
    <property type="term" value="C:plasma membrane"/>
    <property type="evidence" value="ECO:0007669"/>
    <property type="project" value="TreeGrafter"/>
</dbReference>
<dbReference type="CDD" id="cd06225">
    <property type="entry name" value="HAMP"/>
    <property type="match status" value="1"/>
</dbReference>
<dbReference type="GO" id="GO:0007165">
    <property type="term" value="P:signal transduction"/>
    <property type="evidence" value="ECO:0007669"/>
    <property type="project" value="UniProtKB-KW"/>
</dbReference>
<dbReference type="PROSITE" id="PS50885">
    <property type="entry name" value="HAMP"/>
    <property type="match status" value="1"/>
</dbReference>
<evidence type="ECO:0000259" key="5">
    <source>
        <dbReference type="PROSITE" id="PS50111"/>
    </source>
</evidence>
<keyword evidence="1" id="KW-0145">Chemotaxis</keyword>
<dbReference type="Pfam" id="PF00672">
    <property type="entry name" value="HAMP"/>
    <property type="match status" value="1"/>
</dbReference>
<evidence type="ECO:0000313" key="8">
    <source>
        <dbReference type="Proteomes" id="UP000295221"/>
    </source>
</evidence>
<dbReference type="Pfam" id="PF00015">
    <property type="entry name" value="MCPsignal"/>
    <property type="match status" value="1"/>
</dbReference>
<dbReference type="InterPro" id="IPR004089">
    <property type="entry name" value="MCPsignal_dom"/>
</dbReference>
<evidence type="ECO:0000313" key="7">
    <source>
        <dbReference type="EMBL" id="TCO10643.1"/>
    </source>
</evidence>
<name>A0A4R2GN25_9BACT</name>
<proteinExistence type="inferred from homology"/>
<evidence type="ECO:0000256" key="3">
    <source>
        <dbReference type="PROSITE-ProRule" id="PRU00284"/>
    </source>
</evidence>
<dbReference type="PANTHER" id="PTHR43531">
    <property type="entry name" value="PROTEIN ICFG"/>
    <property type="match status" value="1"/>
</dbReference>
<dbReference type="GO" id="GO:0006935">
    <property type="term" value="P:chemotaxis"/>
    <property type="evidence" value="ECO:0007669"/>
    <property type="project" value="UniProtKB-KW"/>
</dbReference>
<keyword evidence="4" id="KW-0812">Transmembrane</keyword>
<dbReference type="OrthoDB" id="1123498at2"/>
<evidence type="ECO:0000256" key="2">
    <source>
        <dbReference type="ARBA" id="ARBA00029447"/>
    </source>
</evidence>
<keyword evidence="8" id="KW-1185">Reference proteome</keyword>
<dbReference type="PROSITE" id="PS50111">
    <property type="entry name" value="CHEMOTAXIS_TRANSDUC_2"/>
    <property type="match status" value="1"/>
</dbReference>
<gene>
    <name evidence="7" type="ORF">EV194_101274</name>
</gene>
<feature type="domain" description="HAMP" evidence="6">
    <location>
        <begin position="281"/>
        <end position="336"/>
    </location>
</feature>
<feature type="domain" description="Methyl-accepting transducer" evidence="5">
    <location>
        <begin position="341"/>
        <end position="556"/>
    </location>
</feature>
<accession>A0A4R2GN25</accession>
<dbReference type="Gene3D" id="1.10.287.950">
    <property type="entry name" value="Methyl-accepting chemotaxis protein"/>
    <property type="match status" value="1"/>
</dbReference>
<dbReference type="SMART" id="SM00283">
    <property type="entry name" value="MA"/>
    <property type="match status" value="1"/>
</dbReference>
<keyword evidence="4" id="KW-1133">Transmembrane helix</keyword>
<dbReference type="PANTHER" id="PTHR43531:SF11">
    <property type="entry name" value="METHYL-ACCEPTING CHEMOTAXIS PROTEIN 3"/>
    <property type="match status" value="1"/>
</dbReference>
<dbReference type="SUPFAM" id="SSF58104">
    <property type="entry name" value="Methyl-accepting chemotaxis protein (MCP) signaling domain"/>
    <property type="match status" value="1"/>
</dbReference>
<dbReference type="InterPro" id="IPR003660">
    <property type="entry name" value="HAMP_dom"/>
</dbReference>
<keyword evidence="4" id="KW-0472">Membrane</keyword>